<dbReference type="Pfam" id="PF01980">
    <property type="entry name" value="TrmO_N"/>
    <property type="match status" value="1"/>
</dbReference>
<evidence type="ECO:0000313" key="5">
    <source>
        <dbReference type="Proteomes" id="UP000053091"/>
    </source>
</evidence>
<dbReference type="PATRIC" id="fig|1678841.3.peg.1225"/>
<dbReference type="InterPro" id="IPR040372">
    <property type="entry name" value="YaeB-like"/>
</dbReference>
<dbReference type="STRING" id="1678841.TBC1_111083"/>
<dbReference type="Gene3D" id="2.40.30.70">
    <property type="entry name" value="YaeB-like"/>
    <property type="match status" value="1"/>
</dbReference>
<dbReference type="Proteomes" id="UP000053091">
    <property type="component" value="Unassembled WGS sequence"/>
</dbReference>
<reference evidence="4" key="1">
    <citation type="journal article" date="2015" name="Genome Announc.">
        <title>Draft Genome Sequence of Bacteroidales Strain TBC1, a Novel Isolate from a Methanogenic Wastewater Treatment System.</title>
        <authorList>
            <person name="Tourlousse D.M."/>
            <person name="Matsuura N."/>
            <person name="Sun L."/>
            <person name="Toyonaga M."/>
            <person name="Kuroda K."/>
            <person name="Ohashi A."/>
            <person name="Cruz R."/>
            <person name="Yamaguchi T."/>
            <person name="Sekiguchi Y."/>
        </authorList>
    </citation>
    <scope>NUCLEOTIDE SEQUENCE [LARGE SCALE GENOMIC DNA]</scope>
    <source>
        <strain evidence="4">TBC1</strain>
    </source>
</reference>
<feature type="domain" description="TsaA-like" evidence="3">
    <location>
        <begin position="5"/>
        <end position="136"/>
    </location>
</feature>
<gene>
    <name evidence="4" type="ORF">TBC1_111083</name>
</gene>
<dbReference type="GO" id="GO:0008168">
    <property type="term" value="F:methyltransferase activity"/>
    <property type="evidence" value="ECO:0007669"/>
    <property type="project" value="UniProtKB-KW"/>
</dbReference>
<keyword evidence="1" id="KW-0949">S-adenosyl-L-methionine</keyword>
<dbReference type="OrthoDB" id="9804309at2"/>
<dbReference type="RefSeq" id="WP_062042800.1">
    <property type="nucleotide sequence ID" value="NZ_DF968182.1"/>
</dbReference>
<accession>A0A0S7BYQ3</accession>
<proteinExistence type="inferred from homology"/>
<dbReference type="GO" id="GO:0032259">
    <property type="term" value="P:methylation"/>
    <property type="evidence" value="ECO:0007669"/>
    <property type="project" value="UniProtKB-KW"/>
</dbReference>
<dbReference type="CDD" id="cd09281">
    <property type="entry name" value="UPF0066"/>
    <property type="match status" value="1"/>
</dbReference>
<dbReference type="PROSITE" id="PS51668">
    <property type="entry name" value="TSAA_2"/>
    <property type="match status" value="1"/>
</dbReference>
<dbReference type="PANTHER" id="PTHR12818">
    <property type="entry name" value="TRNA (ADENINE(37)-N6)-METHYLTRANSFERASE"/>
    <property type="match status" value="1"/>
</dbReference>
<dbReference type="NCBIfam" id="TIGR00104">
    <property type="entry name" value="tRNA_TsaA"/>
    <property type="match status" value="1"/>
</dbReference>
<evidence type="ECO:0000259" key="3">
    <source>
        <dbReference type="PROSITE" id="PS51668"/>
    </source>
</evidence>
<keyword evidence="5" id="KW-1185">Reference proteome</keyword>
<evidence type="ECO:0000256" key="2">
    <source>
        <dbReference type="ARBA" id="ARBA00033753"/>
    </source>
</evidence>
<evidence type="ECO:0000313" key="4">
    <source>
        <dbReference type="EMBL" id="GAP42942.1"/>
    </source>
</evidence>
<dbReference type="AlphaFoldDB" id="A0A0S7BYQ3"/>
<dbReference type="InterPro" id="IPR036414">
    <property type="entry name" value="YaeB_N_sf"/>
</dbReference>
<evidence type="ECO:0000256" key="1">
    <source>
        <dbReference type="ARBA" id="ARBA00022691"/>
    </source>
</evidence>
<keyword evidence="4" id="KW-0808">Transferase</keyword>
<name>A0A0S7BYQ3_9BACT</name>
<sequence>MTICFNSIGTIHTPFKRKEGMPIQSIGSKGIKGTIKLKRKYVEGLLDLEKFSHIILVYYFHKSKGFNLQVIPFLDDKQHGLFATRAPRRPNAIGISVVKLLSIRDNILEIENVDMLDRTPLLDIKPYVSQFDIHEIEKSGWLNNKTGDPNEVKSDDRFS</sequence>
<dbReference type="EMBL" id="DF968182">
    <property type="protein sequence ID" value="GAP42942.1"/>
    <property type="molecule type" value="Genomic_DNA"/>
</dbReference>
<dbReference type="SUPFAM" id="SSF118196">
    <property type="entry name" value="YaeB-like"/>
    <property type="match status" value="1"/>
</dbReference>
<comment type="similarity">
    <text evidence="2">Belongs to the tRNA methyltransferase O family.</text>
</comment>
<dbReference type="InterPro" id="IPR036413">
    <property type="entry name" value="YaeB-like_sf"/>
</dbReference>
<dbReference type="InterPro" id="IPR023370">
    <property type="entry name" value="TrmO-like_N"/>
</dbReference>
<organism evidence="4">
    <name type="scientific">Lentimicrobium saccharophilum</name>
    <dbReference type="NCBI Taxonomy" id="1678841"/>
    <lineage>
        <taxon>Bacteria</taxon>
        <taxon>Pseudomonadati</taxon>
        <taxon>Bacteroidota</taxon>
        <taxon>Bacteroidia</taxon>
        <taxon>Bacteroidales</taxon>
        <taxon>Lentimicrobiaceae</taxon>
        <taxon>Lentimicrobium</taxon>
    </lineage>
</organism>
<keyword evidence="4" id="KW-0489">Methyltransferase</keyword>
<dbReference type="PANTHER" id="PTHR12818:SF0">
    <property type="entry name" value="TRNA (ADENINE(37)-N6)-METHYLTRANSFERASE"/>
    <property type="match status" value="1"/>
</dbReference>
<protein>
    <submittedName>
        <fullName evidence="4">tRNA-Thr(GGU) m(6)t(6)A37 methyltransferase TsaA</fullName>
    </submittedName>
</protein>